<keyword evidence="1" id="KW-0547">Nucleotide-binding</keyword>
<dbReference type="KEGG" id="sng:SNE_A17770"/>
<dbReference type="CDD" id="cd19499">
    <property type="entry name" value="RecA-like_ClpB_Hsp104-like"/>
    <property type="match status" value="1"/>
</dbReference>
<proteinExistence type="predicted"/>
<dbReference type="SUPFAM" id="SSF52540">
    <property type="entry name" value="P-loop containing nucleoside triphosphate hydrolases"/>
    <property type="match status" value="2"/>
</dbReference>
<keyword evidence="5" id="KW-0812">Transmembrane</keyword>
<dbReference type="EMBL" id="FR872582">
    <property type="protein sequence ID" value="CCB89654.1"/>
    <property type="molecule type" value="Genomic_DNA"/>
</dbReference>
<dbReference type="PANTHER" id="PTHR11638">
    <property type="entry name" value="ATP-DEPENDENT CLP PROTEASE"/>
    <property type="match status" value="1"/>
</dbReference>
<protein>
    <submittedName>
        <fullName evidence="8">ATP-dependent chaperone protein ClpB</fullName>
    </submittedName>
</protein>
<dbReference type="Gene3D" id="3.40.50.300">
    <property type="entry name" value="P-loop containing nucleotide triphosphate hydrolases"/>
    <property type="match status" value="2"/>
</dbReference>
<dbReference type="SUPFAM" id="SSF48403">
    <property type="entry name" value="Ankyrin repeat"/>
    <property type="match status" value="1"/>
</dbReference>
<evidence type="ECO:0000256" key="4">
    <source>
        <dbReference type="SAM" id="Coils"/>
    </source>
</evidence>
<evidence type="ECO:0000256" key="3">
    <source>
        <dbReference type="ARBA" id="ARBA00023186"/>
    </source>
</evidence>
<dbReference type="PANTHER" id="PTHR11638:SF93">
    <property type="entry name" value="MITOCHONDRIAL DISAGGREGASE"/>
    <property type="match status" value="1"/>
</dbReference>
<dbReference type="Pfam" id="PF17871">
    <property type="entry name" value="AAA_lid_9"/>
    <property type="match status" value="1"/>
</dbReference>
<sequence length="909" mass="102595">MTIATSPLGKVPWIYAGPYDDEVNRDLKWYSSWANHYFSQGGVGNILGVMQIIPMALLLCPFVNIVTYLALSVFYQGKEKDLFKSALNEGNPTAAYIMTERGADAIQKNNSGKTLLDIYADKGEKAKGFSTQDLNIIETLFEKGISADFKHKGFELLLETALTQNRHKLAVFLLQQKVQPKTPWSSYRQKPTVEVLSLPDWAKKSFTIIGNNLCKTATTETLEKFSRKGNPLYQLIRIFGQSMRSCPILLGESEVERKSLMTALAREILQDKVPSNLKQNSIIEIDLSHGDEKTTMKDLKSLLNSYTDLLEKDPQLIFYFHNFEIFEKATTGHPEIKRVLIDLATKGRVVFSMTPALYKRHFAQNHLIQSRFTTVDVSKPTEKEAIPLLHSMKAELEAQHEVTYTSFAIQAAIQMTRYIPNSTIPQTSYEILDAAAILFKEQETKGSIATQEAERKKQDLLFDRDVYRLKNGKASKKRLERIDEELNEIEETLKKLKNQDAIELQAKTFYHELKAEKAYLESLDSSLSAMTKPLLAELDKDLKALEETIKDSNIKFEVDRELVAAVVSTRSGIPLDRVRGADAEKLRKLDEALGEQVIGQSKAVHAIAEALKAARLGLRDESKPRGVFLCAGTSGTGKTEMAKAIARQIFGDERNMTRLDMSEYQAKENKSRLIGAPPGYVGFDKGGQLTEALKENPYQVILIDEVEKASPDVLTAFLQVFSDGRLTDGQGNVVDCSQAVFLMTTNLGSRIIAASHETYSLWNPLNWHYRYKLLTYGRPSEEAIIRQALKNSEHFSPELIGRLKIVTFDPITSNQDLEKIARKVLKKQQEQIWQTQGIELKWSDKVVTELARNSSSIEYGVRPLIDKIEKNVLAHLSDEILYDRIHEGDTVQIDYDETRNALTFTPISA</sequence>
<dbReference type="InterPro" id="IPR001270">
    <property type="entry name" value="ClpA/B"/>
</dbReference>
<feature type="transmembrane region" description="Helical" evidence="5">
    <location>
        <begin position="52"/>
        <end position="75"/>
    </location>
</feature>
<keyword evidence="2" id="KW-0067">ATP-binding</keyword>
<evidence type="ECO:0000256" key="2">
    <source>
        <dbReference type="ARBA" id="ARBA00022840"/>
    </source>
</evidence>
<dbReference type="InterPro" id="IPR019489">
    <property type="entry name" value="Clp_ATPase_C"/>
</dbReference>
<feature type="domain" description="AAA+ ATPase" evidence="6">
    <location>
        <begin position="623"/>
        <end position="789"/>
    </location>
</feature>
<accession>F8L9V1</accession>
<dbReference type="GO" id="GO:0034605">
    <property type="term" value="P:cellular response to heat"/>
    <property type="evidence" value="ECO:0007669"/>
    <property type="project" value="TreeGrafter"/>
</dbReference>
<feature type="coiled-coil region" evidence="4">
    <location>
        <begin position="472"/>
        <end position="502"/>
    </location>
</feature>
<dbReference type="GO" id="GO:0005524">
    <property type="term" value="F:ATP binding"/>
    <property type="evidence" value="ECO:0007669"/>
    <property type="project" value="UniProtKB-KW"/>
</dbReference>
<dbReference type="InterPro" id="IPR041546">
    <property type="entry name" value="ClpA/ClpB_AAA_lid"/>
</dbReference>
<dbReference type="Gene3D" id="1.25.40.20">
    <property type="entry name" value="Ankyrin repeat-containing domain"/>
    <property type="match status" value="1"/>
</dbReference>
<organism evidence="8 9">
    <name type="scientific">Simkania negevensis (strain ATCC VR-1471 / DSM 27360 / Z)</name>
    <dbReference type="NCBI Taxonomy" id="331113"/>
    <lineage>
        <taxon>Bacteria</taxon>
        <taxon>Pseudomonadati</taxon>
        <taxon>Chlamydiota</taxon>
        <taxon>Chlamydiia</taxon>
        <taxon>Parachlamydiales</taxon>
        <taxon>Simkaniaceae</taxon>
        <taxon>Simkania</taxon>
    </lineage>
</organism>
<keyword evidence="3" id="KW-0143">Chaperone</keyword>
<keyword evidence="5" id="KW-0472">Membrane</keyword>
<dbReference type="GO" id="GO:0016887">
    <property type="term" value="F:ATP hydrolysis activity"/>
    <property type="evidence" value="ECO:0007669"/>
    <property type="project" value="InterPro"/>
</dbReference>
<evidence type="ECO:0000313" key="8">
    <source>
        <dbReference type="EMBL" id="CCB89654.1"/>
    </source>
</evidence>
<keyword evidence="5" id="KW-1133">Transmembrane helix</keyword>
<dbReference type="SMART" id="SM01086">
    <property type="entry name" value="ClpB_D2-small"/>
    <property type="match status" value="1"/>
</dbReference>
<dbReference type="PRINTS" id="PR00300">
    <property type="entry name" value="CLPPROTEASEA"/>
</dbReference>
<dbReference type="InterPro" id="IPR036770">
    <property type="entry name" value="Ankyrin_rpt-contain_sf"/>
</dbReference>
<dbReference type="RefSeq" id="WP_013944120.1">
    <property type="nucleotide sequence ID" value="NC_015713.1"/>
</dbReference>
<dbReference type="OrthoDB" id="9803641at2"/>
<dbReference type="GO" id="GO:0005737">
    <property type="term" value="C:cytoplasm"/>
    <property type="evidence" value="ECO:0007669"/>
    <property type="project" value="TreeGrafter"/>
</dbReference>
<reference evidence="8 9" key="2">
    <citation type="journal article" date="2011" name="Mol. Biol. Evol.">
        <title>Unity in variety--the pan-genome of the Chlamydiae.</title>
        <authorList>
            <person name="Collingro A."/>
            <person name="Tischler P."/>
            <person name="Weinmaier T."/>
            <person name="Penz T."/>
            <person name="Heinz E."/>
            <person name="Brunham R.C."/>
            <person name="Read T.D."/>
            <person name="Bavoil P.M."/>
            <person name="Sachse K."/>
            <person name="Kahane S."/>
            <person name="Friedman M.G."/>
            <person name="Rattei T."/>
            <person name="Myers G.S."/>
            <person name="Horn M."/>
        </authorList>
    </citation>
    <scope>NUCLEOTIDE SEQUENCE [LARGE SCALE GENOMIC DNA]</scope>
    <source>
        <strain evidence="9">ATCC VR-1471 / Z</strain>
    </source>
</reference>
<evidence type="ECO:0000256" key="5">
    <source>
        <dbReference type="SAM" id="Phobius"/>
    </source>
</evidence>
<dbReference type="Pfam" id="PF10431">
    <property type="entry name" value="ClpB_D2-small"/>
    <property type="match status" value="1"/>
</dbReference>
<keyword evidence="9" id="KW-1185">Reference proteome</keyword>
<dbReference type="Gene3D" id="1.10.8.60">
    <property type="match status" value="2"/>
</dbReference>
<dbReference type="InterPro" id="IPR027417">
    <property type="entry name" value="P-loop_NTPase"/>
</dbReference>
<dbReference type="eggNOG" id="COG0542">
    <property type="taxonomic scope" value="Bacteria"/>
</dbReference>
<dbReference type="Pfam" id="PF07724">
    <property type="entry name" value="AAA_2"/>
    <property type="match status" value="1"/>
</dbReference>
<dbReference type="InterPro" id="IPR003593">
    <property type="entry name" value="AAA+_ATPase"/>
</dbReference>
<evidence type="ECO:0000259" key="6">
    <source>
        <dbReference type="SMART" id="SM00382"/>
    </source>
</evidence>
<dbReference type="SMART" id="SM00382">
    <property type="entry name" value="AAA"/>
    <property type="match status" value="1"/>
</dbReference>
<evidence type="ECO:0000256" key="1">
    <source>
        <dbReference type="ARBA" id="ARBA00022741"/>
    </source>
</evidence>
<dbReference type="AlphaFoldDB" id="F8L9V1"/>
<reference key="1">
    <citation type="journal article" date="2011" name="Mol. Biol. Evol.">
        <title>Unity in variety -- the pan-genome of the Chlamydiae.</title>
        <authorList>
            <person name="Collingro A."/>
            <person name="Tischler P."/>
            <person name="Weinmaier T."/>
            <person name="Penz T."/>
            <person name="Heinz E."/>
            <person name="Brunham R.C."/>
            <person name="Read T.D."/>
            <person name="Bavoil P.M."/>
            <person name="Sachse K."/>
            <person name="Kahane S."/>
            <person name="Friedman M.G."/>
            <person name="Rattei T."/>
            <person name="Myers G.S.A."/>
            <person name="Horn M."/>
        </authorList>
    </citation>
    <scope>NUCLEOTIDE SEQUENCE</scope>
    <source>
        <strain>Z</strain>
    </source>
</reference>
<dbReference type="Gene3D" id="4.10.860.10">
    <property type="entry name" value="UVR domain"/>
    <property type="match status" value="1"/>
</dbReference>
<dbReference type="InterPro" id="IPR003959">
    <property type="entry name" value="ATPase_AAA_core"/>
</dbReference>
<dbReference type="InterPro" id="IPR050130">
    <property type="entry name" value="ClpA_ClpB"/>
</dbReference>
<keyword evidence="4" id="KW-0175">Coiled coil</keyword>
<evidence type="ECO:0000313" key="9">
    <source>
        <dbReference type="Proteomes" id="UP000000496"/>
    </source>
</evidence>
<dbReference type="Proteomes" id="UP000000496">
    <property type="component" value="Chromosome gsn.131"/>
</dbReference>
<name>F8L9V1_SIMNZ</name>
<gene>
    <name evidence="8" type="ordered locus">SNE_A17770</name>
</gene>
<feature type="domain" description="Clp ATPase C-terminal" evidence="7">
    <location>
        <begin position="812"/>
        <end position="904"/>
    </location>
</feature>
<dbReference type="STRING" id="331113.SNE_A17770"/>
<dbReference type="HOGENOM" id="CLU_005070_4_2_0"/>
<evidence type="ECO:0000259" key="7">
    <source>
        <dbReference type="SMART" id="SM01086"/>
    </source>
</evidence>